<organism evidence="3 4">
    <name type="scientific">Hymenobacter bucti</name>
    <dbReference type="NCBI Taxonomy" id="1844114"/>
    <lineage>
        <taxon>Bacteria</taxon>
        <taxon>Pseudomonadati</taxon>
        <taxon>Bacteroidota</taxon>
        <taxon>Cytophagia</taxon>
        <taxon>Cytophagales</taxon>
        <taxon>Hymenobacteraceae</taxon>
        <taxon>Hymenobacter</taxon>
    </lineage>
</organism>
<dbReference type="Proteomes" id="UP001597197">
    <property type="component" value="Unassembled WGS sequence"/>
</dbReference>
<evidence type="ECO:0000259" key="2">
    <source>
        <dbReference type="Pfam" id="PF13472"/>
    </source>
</evidence>
<dbReference type="PANTHER" id="PTHR30383:SF5">
    <property type="entry name" value="SGNH HYDROLASE-TYPE ESTERASE DOMAIN-CONTAINING PROTEIN"/>
    <property type="match status" value="1"/>
</dbReference>
<evidence type="ECO:0000313" key="4">
    <source>
        <dbReference type="Proteomes" id="UP001597197"/>
    </source>
</evidence>
<evidence type="ECO:0000256" key="1">
    <source>
        <dbReference type="SAM" id="SignalP"/>
    </source>
</evidence>
<keyword evidence="4" id="KW-1185">Reference proteome</keyword>
<name>A0ABW4R183_9BACT</name>
<protein>
    <submittedName>
        <fullName evidence="3">SGNH/GDSL hydrolase family protein</fullName>
    </submittedName>
</protein>
<reference evidence="4" key="1">
    <citation type="journal article" date="2019" name="Int. J. Syst. Evol. Microbiol.">
        <title>The Global Catalogue of Microorganisms (GCM) 10K type strain sequencing project: providing services to taxonomists for standard genome sequencing and annotation.</title>
        <authorList>
            <consortium name="The Broad Institute Genomics Platform"/>
            <consortium name="The Broad Institute Genome Sequencing Center for Infectious Disease"/>
            <person name="Wu L."/>
            <person name="Ma J."/>
        </authorList>
    </citation>
    <scope>NUCLEOTIDE SEQUENCE [LARGE SCALE GENOMIC DNA]</scope>
    <source>
        <strain evidence="4">CGMCC 1.15795</strain>
    </source>
</reference>
<dbReference type="InterPro" id="IPR036514">
    <property type="entry name" value="SGNH_hydro_sf"/>
</dbReference>
<feature type="chain" id="PRO_5045104278" evidence="1">
    <location>
        <begin position="31"/>
        <end position="258"/>
    </location>
</feature>
<dbReference type="EMBL" id="JBHUFD010000019">
    <property type="protein sequence ID" value="MFD1875643.1"/>
    <property type="molecule type" value="Genomic_DNA"/>
</dbReference>
<dbReference type="RefSeq" id="WP_382318549.1">
    <property type="nucleotide sequence ID" value="NZ_JBHUFD010000019.1"/>
</dbReference>
<dbReference type="InterPro" id="IPR051532">
    <property type="entry name" value="Ester_Hydrolysis_Enzymes"/>
</dbReference>
<feature type="domain" description="SGNH hydrolase-type esterase" evidence="2">
    <location>
        <begin position="45"/>
        <end position="234"/>
    </location>
</feature>
<dbReference type="InterPro" id="IPR006311">
    <property type="entry name" value="TAT_signal"/>
</dbReference>
<dbReference type="PANTHER" id="PTHR30383">
    <property type="entry name" value="THIOESTERASE 1/PROTEASE 1/LYSOPHOSPHOLIPASE L1"/>
    <property type="match status" value="1"/>
</dbReference>
<dbReference type="Gene3D" id="3.40.50.1110">
    <property type="entry name" value="SGNH hydrolase"/>
    <property type="match status" value="1"/>
</dbReference>
<keyword evidence="3" id="KW-0378">Hydrolase</keyword>
<sequence>MRPFLSRRRFVTASALATGVGALLPTWAAAAGPLPASGLVFLFQGDSITDGNRGRSPDPNHVLGHGYAFAIASRIGADFAAQDPVFYNRGTSGDKVSDLQQRWAPDALALQPDVLSLLVGINDIDQAVNQPAQAGTVADFEHHYRALLTASKAQNPTTLFVLGVPFAYPIGRCQANWAQWQAALTARQTVVRQLAAEFTAVLVDYPAVLERAARRKPIAYWVWDGIHPTAFAHELLAREWLKQVSTRLPFLRKYRAQW</sequence>
<dbReference type="InterPro" id="IPR013830">
    <property type="entry name" value="SGNH_hydro"/>
</dbReference>
<gene>
    <name evidence="3" type="ORF">ACFSDX_24640</name>
</gene>
<evidence type="ECO:0000313" key="3">
    <source>
        <dbReference type="EMBL" id="MFD1875643.1"/>
    </source>
</evidence>
<dbReference type="Pfam" id="PF13472">
    <property type="entry name" value="Lipase_GDSL_2"/>
    <property type="match status" value="1"/>
</dbReference>
<accession>A0ABW4R183</accession>
<dbReference type="SUPFAM" id="SSF52266">
    <property type="entry name" value="SGNH hydrolase"/>
    <property type="match status" value="1"/>
</dbReference>
<dbReference type="GO" id="GO:0016787">
    <property type="term" value="F:hydrolase activity"/>
    <property type="evidence" value="ECO:0007669"/>
    <property type="project" value="UniProtKB-KW"/>
</dbReference>
<proteinExistence type="predicted"/>
<keyword evidence="1" id="KW-0732">Signal</keyword>
<dbReference type="PROSITE" id="PS51318">
    <property type="entry name" value="TAT"/>
    <property type="match status" value="1"/>
</dbReference>
<feature type="signal peptide" evidence="1">
    <location>
        <begin position="1"/>
        <end position="30"/>
    </location>
</feature>
<comment type="caution">
    <text evidence="3">The sequence shown here is derived from an EMBL/GenBank/DDBJ whole genome shotgun (WGS) entry which is preliminary data.</text>
</comment>